<dbReference type="SUPFAM" id="SSF56112">
    <property type="entry name" value="Protein kinase-like (PK-like)"/>
    <property type="match status" value="1"/>
</dbReference>
<dbReference type="GO" id="GO:0005886">
    <property type="term" value="C:plasma membrane"/>
    <property type="evidence" value="ECO:0007669"/>
    <property type="project" value="UniProtKB-SubCell"/>
</dbReference>
<keyword evidence="6" id="KW-1185">Reference proteome</keyword>
<evidence type="ECO:0000256" key="2">
    <source>
        <dbReference type="ARBA" id="ARBA00022475"/>
    </source>
</evidence>
<keyword evidence="2" id="KW-0472">Membrane</keyword>
<dbReference type="PROSITE" id="PS50011">
    <property type="entry name" value="PROTEIN_KINASE_DOM"/>
    <property type="match status" value="1"/>
</dbReference>
<dbReference type="Pfam" id="PF07714">
    <property type="entry name" value="PK_Tyr_Ser-Thr"/>
    <property type="match status" value="1"/>
</dbReference>
<dbReference type="Proteomes" id="UP000265520">
    <property type="component" value="Unassembled WGS sequence"/>
</dbReference>
<keyword evidence="5" id="KW-0418">Kinase</keyword>
<comment type="subcellular location">
    <subcellularLocation>
        <location evidence="1">Cell membrane</location>
    </subcellularLocation>
</comment>
<dbReference type="PANTHER" id="PTHR45621">
    <property type="entry name" value="OS01G0588500 PROTEIN-RELATED"/>
    <property type="match status" value="1"/>
</dbReference>
<dbReference type="GO" id="GO:0005524">
    <property type="term" value="F:ATP binding"/>
    <property type="evidence" value="ECO:0007669"/>
    <property type="project" value="InterPro"/>
</dbReference>
<feature type="region of interest" description="Disordered" evidence="3">
    <location>
        <begin position="103"/>
        <end position="126"/>
    </location>
</feature>
<dbReference type="Gene3D" id="1.10.510.10">
    <property type="entry name" value="Transferase(Phosphotransferase) domain 1"/>
    <property type="match status" value="1"/>
</dbReference>
<keyword evidence="5" id="KW-0808">Transferase</keyword>
<comment type="caution">
    <text evidence="5">The sequence shown here is derived from an EMBL/GenBank/DDBJ whole genome shotgun (WGS) entry which is preliminary data.</text>
</comment>
<evidence type="ECO:0000313" key="6">
    <source>
        <dbReference type="Proteomes" id="UP000265520"/>
    </source>
</evidence>
<dbReference type="InterPro" id="IPR050823">
    <property type="entry name" value="Plant_Ser_Thr_Prot_Kinase"/>
</dbReference>
<dbReference type="InterPro" id="IPR011009">
    <property type="entry name" value="Kinase-like_dom_sf"/>
</dbReference>
<dbReference type="EMBL" id="LXQA010080579">
    <property type="protein sequence ID" value="MCI11549.1"/>
    <property type="molecule type" value="Genomic_DNA"/>
</dbReference>
<keyword evidence="2" id="KW-1003">Cell membrane</keyword>
<feature type="non-terminal residue" evidence="5">
    <location>
        <position position="1"/>
    </location>
</feature>
<dbReference type="AlphaFoldDB" id="A0A392PJ78"/>
<sequence>HLTPRSDVYSFGVVLLELLTGKRAVEDARPGLSEETLVDWAMPFLSDSRRVLRIMDTRLGGQYSKKGAQAAASLALQCLNSDPKFRPPMAEVLVTLEGLQSSNAFQRTPKHGNENPAIKHSSHSLR</sequence>
<accession>A0A392PJ78</accession>
<evidence type="ECO:0000313" key="5">
    <source>
        <dbReference type="EMBL" id="MCI11549.1"/>
    </source>
</evidence>
<dbReference type="GO" id="GO:0004672">
    <property type="term" value="F:protein kinase activity"/>
    <property type="evidence" value="ECO:0007669"/>
    <property type="project" value="InterPro"/>
</dbReference>
<protein>
    <submittedName>
        <fullName evidence="5">Protein kinase 2A chloroplastic-like</fullName>
    </submittedName>
</protein>
<evidence type="ECO:0000259" key="4">
    <source>
        <dbReference type="PROSITE" id="PS50011"/>
    </source>
</evidence>
<dbReference type="InterPro" id="IPR000719">
    <property type="entry name" value="Prot_kinase_dom"/>
</dbReference>
<organism evidence="5 6">
    <name type="scientific">Trifolium medium</name>
    <dbReference type="NCBI Taxonomy" id="97028"/>
    <lineage>
        <taxon>Eukaryota</taxon>
        <taxon>Viridiplantae</taxon>
        <taxon>Streptophyta</taxon>
        <taxon>Embryophyta</taxon>
        <taxon>Tracheophyta</taxon>
        <taxon>Spermatophyta</taxon>
        <taxon>Magnoliopsida</taxon>
        <taxon>eudicotyledons</taxon>
        <taxon>Gunneridae</taxon>
        <taxon>Pentapetalae</taxon>
        <taxon>rosids</taxon>
        <taxon>fabids</taxon>
        <taxon>Fabales</taxon>
        <taxon>Fabaceae</taxon>
        <taxon>Papilionoideae</taxon>
        <taxon>50 kb inversion clade</taxon>
        <taxon>NPAAA clade</taxon>
        <taxon>Hologalegina</taxon>
        <taxon>IRL clade</taxon>
        <taxon>Trifolieae</taxon>
        <taxon>Trifolium</taxon>
    </lineage>
</organism>
<name>A0A392PJ78_9FABA</name>
<evidence type="ECO:0000256" key="3">
    <source>
        <dbReference type="SAM" id="MobiDB-lite"/>
    </source>
</evidence>
<evidence type="ECO:0000256" key="1">
    <source>
        <dbReference type="ARBA" id="ARBA00004236"/>
    </source>
</evidence>
<feature type="domain" description="Protein kinase" evidence="4">
    <location>
        <begin position="1"/>
        <end position="99"/>
    </location>
</feature>
<dbReference type="InterPro" id="IPR001245">
    <property type="entry name" value="Ser-Thr/Tyr_kinase_cat_dom"/>
</dbReference>
<reference evidence="5 6" key="1">
    <citation type="journal article" date="2018" name="Front. Plant Sci.">
        <title>Red Clover (Trifolium pratense) and Zigzag Clover (T. medium) - A Picture of Genomic Similarities and Differences.</title>
        <authorList>
            <person name="Dluhosova J."/>
            <person name="Istvanek J."/>
            <person name="Nedelnik J."/>
            <person name="Repkova J."/>
        </authorList>
    </citation>
    <scope>NUCLEOTIDE SEQUENCE [LARGE SCALE GENOMIC DNA]</scope>
    <source>
        <strain evidence="6">cv. 10/8</strain>
        <tissue evidence="5">Leaf</tissue>
    </source>
</reference>
<proteinExistence type="predicted"/>